<evidence type="ECO:0000313" key="1">
    <source>
        <dbReference type="EMBL" id="RVT92067.1"/>
    </source>
</evidence>
<dbReference type="EMBL" id="SACL01000008">
    <property type="protein sequence ID" value="RVT92067.1"/>
    <property type="molecule type" value="Genomic_DNA"/>
</dbReference>
<gene>
    <name evidence="1" type="ORF">EOD42_20270</name>
</gene>
<dbReference type="Proteomes" id="UP000282957">
    <property type="component" value="Unassembled WGS sequence"/>
</dbReference>
<evidence type="ECO:0000313" key="2">
    <source>
        <dbReference type="Proteomes" id="UP000282957"/>
    </source>
</evidence>
<evidence type="ECO:0008006" key="3">
    <source>
        <dbReference type="Google" id="ProtNLM"/>
    </source>
</evidence>
<dbReference type="AlphaFoldDB" id="A0A437M2Z3"/>
<reference evidence="1 2" key="1">
    <citation type="submission" date="2019-01" db="EMBL/GenBank/DDBJ databases">
        <authorList>
            <person name="Chen W.-M."/>
        </authorList>
    </citation>
    <scope>NUCLEOTIDE SEQUENCE [LARGE SCALE GENOMIC DNA]</scope>
    <source>
        <strain evidence="1 2">CCP-6</strain>
    </source>
</reference>
<accession>A0A437M2Z3</accession>
<proteinExistence type="predicted"/>
<organism evidence="1 2">
    <name type="scientific">Rhodovarius crocodyli</name>
    <dbReference type="NCBI Taxonomy" id="1979269"/>
    <lineage>
        <taxon>Bacteria</taxon>
        <taxon>Pseudomonadati</taxon>
        <taxon>Pseudomonadota</taxon>
        <taxon>Alphaproteobacteria</taxon>
        <taxon>Acetobacterales</taxon>
        <taxon>Roseomonadaceae</taxon>
        <taxon>Rhodovarius</taxon>
    </lineage>
</organism>
<comment type="caution">
    <text evidence="1">The sequence shown here is derived from an EMBL/GenBank/DDBJ whole genome shotgun (WGS) entry which is preliminary data.</text>
</comment>
<keyword evidence="2" id="KW-1185">Reference proteome</keyword>
<name>A0A437M2Z3_9PROT</name>
<sequence length="89" mass="9580">MPDPFADYAWLAQAGWVYGMHSAQLWANPAQAHERLTELAFEKWQACMTGAFDAGAAMMRGATPEAVAKAAMAPARRRVSANAKKIGKG</sequence>
<protein>
    <recommendedName>
        <fullName evidence="3">Antifreeze protein</fullName>
    </recommendedName>
</protein>